<reference evidence="6 7" key="1">
    <citation type="submission" date="2024-09" db="EMBL/GenBank/DDBJ databases">
        <title>Itraconazole resistance in Madurella fahalii resulting from another homologue of gene encoding cytochrome P450 14-alpha sterol demethylase (CYP51).</title>
        <authorList>
            <person name="Yoshioka I."/>
            <person name="Fahal A.H."/>
            <person name="Kaneko S."/>
            <person name="Yaguchi T."/>
        </authorList>
    </citation>
    <scope>NUCLEOTIDE SEQUENCE [LARGE SCALE GENOMIC DNA]</scope>
    <source>
        <strain evidence="6 7">IFM 68171</strain>
    </source>
</reference>
<proteinExistence type="inferred from homology"/>
<feature type="coiled-coil region" evidence="4">
    <location>
        <begin position="308"/>
        <end position="335"/>
    </location>
</feature>
<dbReference type="PANTHER" id="PTHR15157">
    <property type="entry name" value="UV RADIATION RESISTANCE-ASSOCIATED GENE PROTEIN"/>
    <property type="match status" value="1"/>
</dbReference>
<evidence type="ECO:0000256" key="1">
    <source>
        <dbReference type="ARBA" id="ARBA00009574"/>
    </source>
</evidence>
<feature type="region of interest" description="Disordered" evidence="5">
    <location>
        <begin position="539"/>
        <end position="558"/>
    </location>
</feature>
<organism evidence="6 7">
    <name type="scientific">Madurella fahalii</name>
    <dbReference type="NCBI Taxonomy" id="1157608"/>
    <lineage>
        <taxon>Eukaryota</taxon>
        <taxon>Fungi</taxon>
        <taxon>Dikarya</taxon>
        <taxon>Ascomycota</taxon>
        <taxon>Pezizomycotina</taxon>
        <taxon>Sordariomycetes</taxon>
        <taxon>Sordariomycetidae</taxon>
        <taxon>Sordariales</taxon>
        <taxon>Sordariales incertae sedis</taxon>
        <taxon>Madurella</taxon>
    </lineage>
</organism>
<keyword evidence="3 4" id="KW-0175">Coiled coil</keyword>
<evidence type="ECO:0000256" key="4">
    <source>
        <dbReference type="SAM" id="Coils"/>
    </source>
</evidence>
<evidence type="ECO:0000313" key="7">
    <source>
        <dbReference type="Proteomes" id="UP001628179"/>
    </source>
</evidence>
<name>A0ABQ0FWJ8_9PEZI</name>
<dbReference type="RefSeq" id="XP_070911613.1">
    <property type="nucleotide sequence ID" value="XM_071055512.1"/>
</dbReference>
<dbReference type="EMBL" id="BAAFSV010000001">
    <property type="protein sequence ID" value="GAB1309880.1"/>
    <property type="molecule type" value="Genomic_DNA"/>
</dbReference>
<comment type="caution">
    <text evidence="6">The sequence shown here is derived from an EMBL/GenBank/DDBJ whole genome shotgun (WGS) entry which is preliminary data.</text>
</comment>
<evidence type="ECO:0000313" key="6">
    <source>
        <dbReference type="EMBL" id="GAB1309880.1"/>
    </source>
</evidence>
<evidence type="ECO:0000256" key="5">
    <source>
        <dbReference type="SAM" id="MobiDB-lite"/>
    </source>
</evidence>
<protein>
    <recommendedName>
        <fullName evidence="2">Autophagy-related protein 14</fullName>
    </recommendedName>
</protein>
<keyword evidence="7" id="KW-1185">Reference proteome</keyword>
<dbReference type="Proteomes" id="UP001628179">
    <property type="component" value="Unassembled WGS sequence"/>
</dbReference>
<sequence length="613" mass="67580">MSVEPTRPLLLPQNRKLRHLRGISLRNLAFSRPRGRTIDDAALNKTPAKLESLRTAPQLHHALSSEDLRPLNARRRSTNLANASPVTRQKRFEDVFDSRLTDAFFSLHVDGGEDPIYISEVSERATNFDFRFFELSNLDSSVTQAPQVTIKVWTKRHSTWSLLMVDEVDLRALNWLGSLQNVHFPPNSLVFHMVDGVYSLELSAKPQPPKQGTSAPTSSYNALMRLATLDNSIQDALVTHDLLTQQINDLLSKEVKNEVPGAEAQLALTNKYLTQQRRAVGTAKKRNEDLRASIVARRAAIAQGRAVQEKAAKDVENATDKLAQSKELVAKTKDQIRGQRRRICEDLSRIYNIVPIPLAPPLSFQICGVPLPNTNYDESSSRKLSSSLSSSSSSPSLSVDEDTLSAALGHVAHLTDALQYYLAVPLPYPIRPFGSRSSIRDDISQLPDPQREFPLYVPRGGSSAQFRFDYGWFLLNKDIEALCASQGLKVVDIRHTLPNLKYLLYVCSAGSEEVPERKRGGVRGLWAGRMRNLGVNVGNDDATSLGGSRRGSDASDALGKQGEELRKALVRENGEGIKGGSSSPMATAMALPFGDGETKLTLRTKGLRENAAA</sequence>
<dbReference type="GeneID" id="98170835"/>
<evidence type="ECO:0000256" key="3">
    <source>
        <dbReference type="ARBA" id="ARBA00023054"/>
    </source>
</evidence>
<comment type="similarity">
    <text evidence="1">Belongs to the ATG14 family.</text>
</comment>
<dbReference type="PANTHER" id="PTHR15157:SF5">
    <property type="entry name" value="UV RADIATION RESISTANCE-ASSOCIATED GENE PROTEIN"/>
    <property type="match status" value="1"/>
</dbReference>
<accession>A0ABQ0FWJ8</accession>
<evidence type="ECO:0000256" key="2">
    <source>
        <dbReference type="ARBA" id="ARBA00013807"/>
    </source>
</evidence>
<dbReference type="Pfam" id="PF10186">
    <property type="entry name" value="ATG14"/>
    <property type="match status" value="1"/>
</dbReference>
<feature type="compositionally biased region" description="Low complexity" evidence="5">
    <location>
        <begin position="382"/>
        <end position="397"/>
    </location>
</feature>
<feature type="region of interest" description="Disordered" evidence="5">
    <location>
        <begin position="378"/>
        <end position="397"/>
    </location>
</feature>
<gene>
    <name evidence="6" type="ORF">MFIFM68171_00090</name>
</gene>
<dbReference type="InterPro" id="IPR018791">
    <property type="entry name" value="UV_resistance/autophagy_Atg14"/>
</dbReference>